<proteinExistence type="predicted"/>
<evidence type="ECO:0000313" key="2">
    <source>
        <dbReference type="Proteomes" id="UP000644693"/>
    </source>
</evidence>
<dbReference type="AlphaFoldDB" id="A0A918XFF5"/>
<keyword evidence="2" id="KW-1185">Reference proteome</keyword>
<dbReference type="EMBL" id="BMYM01000001">
    <property type="protein sequence ID" value="GHD29588.1"/>
    <property type="molecule type" value="Genomic_DNA"/>
</dbReference>
<dbReference type="Proteomes" id="UP000644693">
    <property type="component" value="Unassembled WGS sequence"/>
</dbReference>
<comment type="caution">
    <text evidence="1">The sequence shown here is derived from an EMBL/GenBank/DDBJ whole genome shotgun (WGS) entry which is preliminary data.</text>
</comment>
<accession>A0A918XFF5</accession>
<evidence type="ECO:0000313" key="1">
    <source>
        <dbReference type="EMBL" id="GHD29588.1"/>
    </source>
</evidence>
<sequence>MPLKQIFDQSILNWEPTRIIVLALAVLQITEAFAASENIYDDGFYTIYNGFCHIPVPLQMSFEVERGEFYFPRASFSSADEKNIFRVTKRISVHEEFALPKSISWGDGRVIEPRIEWELEGVKLYSFLVSDENVSYVLTMDESAAVVFYDFTDVEISFVFEICESLRDRRID</sequence>
<organism evidence="1 2">
    <name type="scientific">Parahalioglobus pacificus</name>
    <dbReference type="NCBI Taxonomy" id="930806"/>
    <lineage>
        <taxon>Bacteria</taxon>
        <taxon>Pseudomonadati</taxon>
        <taxon>Pseudomonadota</taxon>
        <taxon>Gammaproteobacteria</taxon>
        <taxon>Cellvibrionales</taxon>
        <taxon>Halieaceae</taxon>
        <taxon>Parahalioglobus</taxon>
    </lineage>
</organism>
<gene>
    <name evidence="1" type="ORF">GCM10007053_10380</name>
</gene>
<reference evidence="1" key="1">
    <citation type="journal article" date="2014" name="Int. J. Syst. Evol. Microbiol.">
        <title>Complete genome sequence of Corynebacterium casei LMG S-19264T (=DSM 44701T), isolated from a smear-ripened cheese.</title>
        <authorList>
            <consortium name="US DOE Joint Genome Institute (JGI-PGF)"/>
            <person name="Walter F."/>
            <person name="Albersmeier A."/>
            <person name="Kalinowski J."/>
            <person name="Ruckert C."/>
        </authorList>
    </citation>
    <scope>NUCLEOTIDE SEQUENCE</scope>
    <source>
        <strain evidence="1">KCTC 23430</strain>
    </source>
</reference>
<protein>
    <submittedName>
        <fullName evidence="1">Uncharacterized protein</fullName>
    </submittedName>
</protein>
<reference evidence="1" key="2">
    <citation type="submission" date="2020-09" db="EMBL/GenBank/DDBJ databases">
        <authorList>
            <person name="Sun Q."/>
            <person name="Kim S."/>
        </authorList>
    </citation>
    <scope>NUCLEOTIDE SEQUENCE</scope>
    <source>
        <strain evidence="1">KCTC 23430</strain>
    </source>
</reference>
<name>A0A918XFF5_9GAMM</name>